<feature type="transmembrane region" description="Helical" evidence="2">
    <location>
        <begin position="190"/>
        <end position="216"/>
    </location>
</feature>
<feature type="chain" id="PRO_5046086771" evidence="3">
    <location>
        <begin position="24"/>
        <end position="429"/>
    </location>
</feature>
<dbReference type="RefSeq" id="WP_265988700.1">
    <property type="nucleotide sequence ID" value="NZ_CP110973.1"/>
</dbReference>
<feature type="compositionally biased region" description="Polar residues" evidence="1">
    <location>
        <begin position="149"/>
        <end position="165"/>
    </location>
</feature>
<evidence type="ECO:0000256" key="3">
    <source>
        <dbReference type="SAM" id="SignalP"/>
    </source>
</evidence>
<evidence type="ECO:0000256" key="2">
    <source>
        <dbReference type="SAM" id="Phobius"/>
    </source>
</evidence>
<evidence type="ECO:0000256" key="1">
    <source>
        <dbReference type="SAM" id="MobiDB-lite"/>
    </source>
</evidence>
<sequence>MIASITRWCLLLSVLLLNRPAFAQTDAEYRVNLEQASFLLIKTTVEFLTTDRQTFPNVQTTQCDCDSYDSLKAFIKQNDLVGADKLVDESRRRAAQHIAQINQPRTALNEIKDYLIQKIASGNREERKNLPTYAAFEASLDDIINRTVSPGTATPVSQKPATVSESAGLPDTLETPSPPITPTPTNQSNWISMAGIALFLSILSLIGVAFLTYTVLKNQKPDQSARDIQFDSQLAKLADRVTKLEVRKNQPNESFQVNAQLEALERAVRQLEQNRAEKPAAPQPAPAPKVPLELVPAAPASPDESDAAARPMNRYRTPSVEAPKPTVFYARTADLGDGFSAGGLLTKPERDTVFDIVLESDTQATYQISENPDAQRLALSDPYSYLNDACEYLTQPNPTSRIRTEQVGRLSLQGDKWKISEKAKIRFIS</sequence>
<comment type="caution">
    <text evidence="4">The sequence shown here is derived from an EMBL/GenBank/DDBJ whole genome shotgun (WGS) entry which is preliminary data.</text>
</comment>
<keyword evidence="2" id="KW-0812">Transmembrane</keyword>
<keyword evidence="5" id="KW-1185">Reference proteome</keyword>
<keyword evidence="2" id="KW-1133">Transmembrane helix</keyword>
<keyword evidence="3" id="KW-0732">Signal</keyword>
<evidence type="ECO:0000313" key="5">
    <source>
        <dbReference type="Proteomes" id="UP001597116"/>
    </source>
</evidence>
<gene>
    <name evidence="4" type="ORF">ACFQ4C_25145</name>
</gene>
<feature type="region of interest" description="Disordered" evidence="1">
    <location>
        <begin position="273"/>
        <end position="310"/>
    </location>
</feature>
<name>A0ABW3QJN9_9BACT</name>
<evidence type="ECO:0000313" key="4">
    <source>
        <dbReference type="EMBL" id="MFD1144438.1"/>
    </source>
</evidence>
<dbReference type="EMBL" id="JBHTLP010000021">
    <property type="protein sequence ID" value="MFD1144438.1"/>
    <property type="molecule type" value="Genomic_DNA"/>
</dbReference>
<proteinExistence type="predicted"/>
<dbReference type="Proteomes" id="UP001597116">
    <property type="component" value="Unassembled WGS sequence"/>
</dbReference>
<feature type="signal peptide" evidence="3">
    <location>
        <begin position="1"/>
        <end position="23"/>
    </location>
</feature>
<accession>A0ABW3QJN9</accession>
<organism evidence="4 5">
    <name type="scientific">Larkinella insperata</name>
    <dbReference type="NCBI Taxonomy" id="332158"/>
    <lineage>
        <taxon>Bacteria</taxon>
        <taxon>Pseudomonadati</taxon>
        <taxon>Bacteroidota</taxon>
        <taxon>Cytophagia</taxon>
        <taxon>Cytophagales</taxon>
        <taxon>Spirosomataceae</taxon>
        <taxon>Larkinella</taxon>
    </lineage>
</organism>
<feature type="region of interest" description="Disordered" evidence="1">
    <location>
        <begin position="149"/>
        <end position="180"/>
    </location>
</feature>
<reference evidence="5" key="1">
    <citation type="journal article" date="2019" name="Int. J. Syst. Evol. Microbiol.">
        <title>The Global Catalogue of Microorganisms (GCM) 10K type strain sequencing project: providing services to taxonomists for standard genome sequencing and annotation.</title>
        <authorList>
            <consortium name="The Broad Institute Genomics Platform"/>
            <consortium name="The Broad Institute Genome Sequencing Center for Infectious Disease"/>
            <person name="Wu L."/>
            <person name="Ma J."/>
        </authorList>
    </citation>
    <scope>NUCLEOTIDE SEQUENCE [LARGE SCALE GENOMIC DNA]</scope>
    <source>
        <strain evidence="5">CCUG 55608</strain>
    </source>
</reference>
<keyword evidence="2" id="KW-0472">Membrane</keyword>
<protein>
    <submittedName>
        <fullName evidence="4">Uncharacterized protein</fullName>
    </submittedName>
</protein>